<dbReference type="PANTHER" id="PTHR35704">
    <property type="entry name" value="OS02G0254600 PROTEIN"/>
    <property type="match status" value="1"/>
</dbReference>
<accession>A0A438J5K9</accession>
<feature type="compositionally biased region" description="Basic and acidic residues" evidence="1">
    <location>
        <begin position="20"/>
        <end position="32"/>
    </location>
</feature>
<feature type="region of interest" description="Disordered" evidence="1">
    <location>
        <begin position="1"/>
        <end position="32"/>
    </location>
</feature>
<proteinExistence type="predicted"/>
<dbReference type="Proteomes" id="UP000288805">
    <property type="component" value="Unassembled WGS sequence"/>
</dbReference>
<evidence type="ECO:0000256" key="1">
    <source>
        <dbReference type="SAM" id="MobiDB-lite"/>
    </source>
</evidence>
<sequence>MGNCMETCRERNEAEEEERNQEKQGGEEEKKGSGYGVRVKIVLTKEELEWMMFQLKDKGGKSLEDVLREIERGRSSAATAGKVEGWKPSLESIMESPEVVEMER</sequence>
<reference evidence="2 3" key="1">
    <citation type="journal article" date="2018" name="PLoS Genet.">
        <title>Population sequencing reveals clonal diversity and ancestral inbreeding in the grapevine cultivar Chardonnay.</title>
        <authorList>
            <person name="Roach M.J."/>
            <person name="Johnson D.L."/>
            <person name="Bohlmann J."/>
            <person name="van Vuuren H.J."/>
            <person name="Jones S.J."/>
            <person name="Pretorius I.S."/>
            <person name="Schmidt S.A."/>
            <person name="Borneman A.R."/>
        </authorList>
    </citation>
    <scope>NUCLEOTIDE SEQUENCE [LARGE SCALE GENOMIC DNA]</scope>
    <source>
        <strain evidence="3">cv. Chardonnay</strain>
        <tissue evidence="2">Leaf</tissue>
    </source>
</reference>
<comment type="caution">
    <text evidence="2">The sequence shown here is derived from an EMBL/GenBank/DDBJ whole genome shotgun (WGS) entry which is preliminary data.</text>
</comment>
<protein>
    <submittedName>
        <fullName evidence="2">Uncharacterized protein</fullName>
    </submittedName>
</protein>
<organism evidence="2 3">
    <name type="scientific">Vitis vinifera</name>
    <name type="common">Grape</name>
    <dbReference type="NCBI Taxonomy" id="29760"/>
    <lineage>
        <taxon>Eukaryota</taxon>
        <taxon>Viridiplantae</taxon>
        <taxon>Streptophyta</taxon>
        <taxon>Embryophyta</taxon>
        <taxon>Tracheophyta</taxon>
        <taxon>Spermatophyta</taxon>
        <taxon>Magnoliopsida</taxon>
        <taxon>eudicotyledons</taxon>
        <taxon>Gunneridae</taxon>
        <taxon>Pentapetalae</taxon>
        <taxon>rosids</taxon>
        <taxon>Vitales</taxon>
        <taxon>Vitaceae</taxon>
        <taxon>Viteae</taxon>
        <taxon>Vitis</taxon>
    </lineage>
</organism>
<dbReference type="PANTHER" id="PTHR35704:SF1">
    <property type="entry name" value="OS02G0254600 PROTEIN"/>
    <property type="match status" value="1"/>
</dbReference>
<evidence type="ECO:0000313" key="3">
    <source>
        <dbReference type="Proteomes" id="UP000288805"/>
    </source>
</evidence>
<name>A0A438J5K9_VITVI</name>
<evidence type="ECO:0000313" key="2">
    <source>
        <dbReference type="EMBL" id="RVX04251.1"/>
    </source>
</evidence>
<dbReference type="AlphaFoldDB" id="A0A438J5K9"/>
<gene>
    <name evidence="2" type="ORF">CK203_015680</name>
</gene>
<dbReference type="EMBL" id="QGNW01000062">
    <property type="protein sequence ID" value="RVX04251.1"/>
    <property type="molecule type" value="Genomic_DNA"/>
</dbReference>